<dbReference type="Proteomes" id="UP000693952">
    <property type="component" value="Chromosome"/>
</dbReference>
<dbReference type="InterPro" id="IPR006431">
    <property type="entry name" value="Phage_tape_meas_C"/>
</dbReference>
<keyword evidence="3" id="KW-1185">Reference proteome</keyword>
<protein>
    <submittedName>
        <fullName evidence="2">Phage tail tape measure protein</fullName>
    </submittedName>
</protein>
<name>A0ABX8MUX5_9PSED</name>
<evidence type="ECO:0000259" key="1">
    <source>
        <dbReference type="Pfam" id="PF09718"/>
    </source>
</evidence>
<dbReference type="Pfam" id="PF09718">
    <property type="entry name" value="Tape_meas_lam_C"/>
    <property type="match status" value="1"/>
</dbReference>
<gene>
    <name evidence="2" type="ORF">KSS89_07005</name>
</gene>
<proteinExistence type="predicted"/>
<sequence length="471" mass="49226">MATASQGLDLSGLERALDKAQRITDQAMRNMQRRIDEAGKKIAESMTLSSASALDASASAFDDMRKAYDPATTAVDQYIKKQGSLAALLKQNKSAETDYAQTLEKSGKKLATYSDEFDKLRSDGALAAAQVGMGARQKERAKLLSDNDLKYAQARKALDAQFPTGATQAPATYADQAGIKFPSGDAYGKGGEQGDEYATRLEELKTKHNETALQIQSNYQQMTDAMQDWKNGASEAFDDYMNASDNTAAQSKAVFANAFDKMGAGIVQFATTGKFSFSDFASSVLKDMAMLAAKTAASRALSSLFSMAGSALMSLWPGSAAASPAAQQFKVGDATTVFNSQIDTSKMPMPVFAHAKGGVFSNTVASAPTLAPMALFGEAGPEAIMPLSRGADGSLGVVALGGAPAGSTSNQQVVIQQTINVGEGQGAAQGAGANQQNLANAYASAARQGAAEQIARDLKPGGQIWSVINGR</sequence>
<evidence type="ECO:0000313" key="2">
    <source>
        <dbReference type="EMBL" id="QXH41964.1"/>
    </source>
</evidence>
<accession>A0ABX8MUX5</accession>
<dbReference type="NCBIfam" id="TIGR01541">
    <property type="entry name" value="tape_meas_lam_C"/>
    <property type="match status" value="1"/>
</dbReference>
<reference evidence="2" key="1">
    <citation type="submission" date="2021-06" db="EMBL/GenBank/DDBJ databases">
        <title>Updating the genus Pseudomonas: Description of 43 new species and partition of the Pseudomonas putida group.</title>
        <authorList>
            <person name="Girard L."/>
            <person name="Lood C."/>
            <person name="Vandamme P."/>
            <person name="Rokni-Zadeh H."/>
            <person name="van Noort V."/>
            <person name="Hofte M."/>
            <person name="Lavigne R."/>
            <person name="De Mot R."/>
        </authorList>
    </citation>
    <scope>NUCLEOTIDE SEQUENCE</scope>
    <source>
        <strain evidence="2">CMR12a</strain>
    </source>
</reference>
<dbReference type="EMBL" id="CP077074">
    <property type="protein sequence ID" value="QXH41964.1"/>
    <property type="molecule type" value="Genomic_DNA"/>
</dbReference>
<evidence type="ECO:0000313" key="3">
    <source>
        <dbReference type="Proteomes" id="UP000693952"/>
    </source>
</evidence>
<organism evidence="2 3">
    <name type="scientific">Pseudomonas sessilinigenes</name>
    <dbReference type="NCBI Taxonomy" id="658629"/>
    <lineage>
        <taxon>Bacteria</taxon>
        <taxon>Pseudomonadati</taxon>
        <taxon>Pseudomonadota</taxon>
        <taxon>Gammaproteobacteria</taxon>
        <taxon>Pseudomonadales</taxon>
        <taxon>Pseudomonadaceae</taxon>
        <taxon>Pseudomonas</taxon>
    </lineage>
</organism>
<feature type="domain" description="Bacteriophage tail tape measure C-terminal" evidence="1">
    <location>
        <begin position="227"/>
        <end position="301"/>
    </location>
</feature>
<dbReference type="RefSeq" id="WP_124345872.1">
    <property type="nucleotide sequence ID" value="NZ_CP027706.1"/>
</dbReference>